<dbReference type="PANTHER" id="PTHR46039">
    <property type="entry name" value="SUCROSE-PHOSPHATE SYNTHASE 3-RELATED"/>
    <property type="match status" value="1"/>
</dbReference>
<evidence type="ECO:0000256" key="5">
    <source>
        <dbReference type="ARBA" id="ARBA00047471"/>
    </source>
</evidence>
<dbReference type="InterPro" id="IPR000368">
    <property type="entry name" value="Sucrose_synth_GT-B1"/>
</dbReference>
<evidence type="ECO:0000313" key="8">
    <source>
        <dbReference type="EMBL" id="MBM7556292.1"/>
    </source>
</evidence>
<dbReference type="Proteomes" id="UP000774000">
    <property type="component" value="Unassembled WGS sequence"/>
</dbReference>
<keyword evidence="4 8" id="KW-0808">Transferase</keyword>
<evidence type="ECO:0000256" key="2">
    <source>
        <dbReference type="ARBA" id="ARBA00012536"/>
    </source>
</evidence>
<organism evidence="8 9">
    <name type="scientific">Halanaerobacter jeridensis</name>
    <dbReference type="NCBI Taxonomy" id="706427"/>
    <lineage>
        <taxon>Bacteria</taxon>
        <taxon>Bacillati</taxon>
        <taxon>Bacillota</taxon>
        <taxon>Clostridia</taxon>
        <taxon>Halanaerobiales</taxon>
        <taxon>Halobacteroidaceae</taxon>
        <taxon>Halanaerobacter</taxon>
    </lineage>
</organism>
<keyword evidence="9" id="KW-1185">Reference proteome</keyword>
<dbReference type="EC" id="2.4.1.14" evidence="2"/>
<evidence type="ECO:0000256" key="4">
    <source>
        <dbReference type="ARBA" id="ARBA00022679"/>
    </source>
</evidence>
<accession>A0A938XVD6</accession>
<dbReference type="Pfam" id="PF00534">
    <property type="entry name" value="Glycos_transf_1"/>
    <property type="match status" value="1"/>
</dbReference>
<evidence type="ECO:0000256" key="3">
    <source>
        <dbReference type="ARBA" id="ARBA00022676"/>
    </source>
</evidence>
<dbReference type="InterPro" id="IPR044161">
    <property type="entry name" value="SPS"/>
</dbReference>
<evidence type="ECO:0000313" key="9">
    <source>
        <dbReference type="Proteomes" id="UP000774000"/>
    </source>
</evidence>
<proteinExistence type="inferred from homology"/>
<reference evidence="8" key="1">
    <citation type="submission" date="2021-01" db="EMBL/GenBank/DDBJ databases">
        <title>Genomic Encyclopedia of Type Strains, Phase IV (KMG-IV): sequencing the most valuable type-strain genomes for metagenomic binning, comparative biology and taxonomic classification.</title>
        <authorList>
            <person name="Goeker M."/>
        </authorList>
    </citation>
    <scope>NUCLEOTIDE SEQUENCE</scope>
    <source>
        <strain evidence="8">DSM 23230</strain>
    </source>
</reference>
<evidence type="ECO:0000259" key="7">
    <source>
        <dbReference type="Pfam" id="PF00862"/>
    </source>
</evidence>
<dbReference type="AlphaFoldDB" id="A0A938XVD6"/>
<gene>
    <name evidence="8" type="ORF">JOC47_001128</name>
</gene>
<dbReference type="InterPro" id="IPR001296">
    <property type="entry name" value="Glyco_trans_1"/>
</dbReference>
<sequence length="503" mass="57479">MSKPELISFLNPQGNFDPNDSYWTEHPDFGGQLVYVKEVCLALAEEFDVQVDIVTRQVRDEDWPEFSRKFDSYAISDKVRIIRIPFGGDEFLKKEKLWPHLTDYVDNLIEFYQSEGQMPDITTTHYGDGGLAGAMLQERMDIPFTFTGHSLGAQKMDKFNIDEDNIEELNDRFKFHRRITAERIAMKNSATNFVSTKQEQKEQYSHHAYRNAVDVDNDDKFAVVPPGANTDIFNPDQANETEEKIQEKIERVFARDLDEDRQEMPAILAASRLDHKKNHVGLVKAFAQNEELQEQGNLVMTLRGIDNPFEDYSQASGDEKEILDEIMEIIAENDLEGKVSMFSLASQLELAACYRTLADYQSVFALTAFYEPFGLAPVEAMASGLPAVVTQNGGPSEIMREGDKKFGILVDPEDPEDIAEGLLKVVGQEETWQEYREAGMKRVEAQYTWESTADGYLKQLKKILTDKQEYVPQDRLAIPEYFKTGEEDKDIALESLKELYLTK</sequence>
<keyword evidence="3 8" id="KW-0328">Glycosyltransferase</keyword>
<dbReference type="RefSeq" id="WP_204701046.1">
    <property type="nucleotide sequence ID" value="NZ_JAFBDQ010000004.1"/>
</dbReference>
<evidence type="ECO:0000259" key="6">
    <source>
        <dbReference type="Pfam" id="PF00534"/>
    </source>
</evidence>
<dbReference type="SUPFAM" id="SSF53756">
    <property type="entry name" value="UDP-Glycosyltransferase/glycogen phosphorylase"/>
    <property type="match status" value="1"/>
</dbReference>
<comment type="catalytic activity">
    <reaction evidence="5">
        <text>beta-D-fructose 6-phosphate + UDP-alpha-D-glucose = sucrose 6(F)-phosphate + UDP + H(+)</text>
        <dbReference type="Rhea" id="RHEA:22172"/>
        <dbReference type="ChEBI" id="CHEBI:15378"/>
        <dbReference type="ChEBI" id="CHEBI:57634"/>
        <dbReference type="ChEBI" id="CHEBI:57723"/>
        <dbReference type="ChEBI" id="CHEBI:58223"/>
        <dbReference type="ChEBI" id="CHEBI:58885"/>
        <dbReference type="EC" id="2.4.1.14"/>
    </reaction>
</comment>
<dbReference type="PANTHER" id="PTHR46039:SF5">
    <property type="entry name" value="SUCROSE-PHOSPHATE SYNTHASE 3-RELATED"/>
    <property type="match status" value="1"/>
</dbReference>
<dbReference type="GO" id="GO:0046524">
    <property type="term" value="F:sucrose-phosphate synthase activity"/>
    <property type="evidence" value="ECO:0007669"/>
    <property type="project" value="UniProtKB-EC"/>
</dbReference>
<dbReference type="Pfam" id="PF00862">
    <property type="entry name" value="GT-B_Sucrose_synth"/>
    <property type="match status" value="1"/>
</dbReference>
<dbReference type="EMBL" id="JAFBDQ010000004">
    <property type="protein sequence ID" value="MBM7556292.1"/>
    <property type="molecule type" value="Genomic_DNA"/>
</dbReference>
<feature type="domain" description="Glycosyl transferase family 1" evidence="6">
    <location>
        <begin position="263"/>
        <end position="441"/>
    </location>
</feature>
<evidence type="ECO:0000256" key="1">
    <source>
        <dbReference type="ARBA" id="ARBA00006530"/>
    </source>
</evidence>
<dbReference type="Gene3D" id="3.40.50.2000">
    <property type="entry name" value="Glycogen Phosphorylase B"/>
    <property type="match status" value="2"/>
</dbReference>
<comment type="caution">
    <text evidence="8">The sequence shown here is derived from an EMBL/GenBank/DDBJ whole genome shotgun (WGS) entry which is preliminary data.</text>
</comment>
<comment type="similarity">
    <text evidence="1">Belongs to the glycosyltransferase 1 family.</text>
</comment>
<protein>
    <recommendedName>
        <fullName evidence="2">sucrose-phosphate synthase</fullName>
        <ecNumber evidence="2">2.4.1.14</ecNumber>
    </recommendedName>
</protein>
<feature type="domain" description="Sucrose synthase first GT-B" evidence="7">
    <location>
        <begin position="25"/>
        <end position="250"/>
    </location>
</feature>
<name>A0A938XVD6_9FIRM</name>